<name>A0A7W7CCJ1_9PSEU</name>
<dbReference type="RefSeq" id="WP_185003332.1">
    <property type="nucleotide sequence ID" value="NZ_BAAAUI010000032.1"/>
</dbReference>
<accession>A0A7W7CCJ1</accession>
<evidence type="ECO:0000259" key="1">
    <source>
        <dbReference type="Pfam" id="PF02541"/>
    </source>
</evidence>
<dbReference type="Proteomes" id="UP000533598">
    <property type="component" value="Unassembled WGS sequence"/>
</dbReference>
<feature type="domain" description="Ppx/GppA phosphatase N-terminal" evidence="1">
    <location>
        <begin position="45"/>
        <end position="284"/>
    </location>
</feature>
<dbReference type="InterPro" id="IPR043129">
    <property type="entry name" value="ATPase_NBD"/>
</dbReference>
<dbReference type="AlphaFoldDB" id="A0A7W7CCJ1"/>
<dbReference type="EC" id="3.6.1.40" evidence="2"/>
<dbReference type="EC" id="3.6.1.11" evidence="2"/>
<evidence type="ECO:0000313" key="2">
    <source>
        <dbReference type="EMBL" id="MBB4677373.1"/>
    </source>
</evidence>
<protein>
    <submittedName>
        <fullName evidence="2">Exopolyphosphatase/guanosine-5'-triphosphate, 3'-diphosphate pyrophosphatase</fullName>
        <ecNumber evidence="2">3.6.1.11</ecNumber>
        <ecNumber evidence="2">3.6.1.40</ecNumber>
    </submittedName>
</protein>
<reference evidence="2 3" key="1">
    <citation type="submission" date="2020-08" db="EMBL/GenBank/DDBJ databases">
        <title>Sequencing the genomes of 1000 actinobacteria strains.</title>
        <authorList>
            <person name="Klenk H.-P."/>
        </authorList>
    </citation>
    <scope>NUCLEOTIDE SEQUENCE [LARGE SCALE GENOMIC DNA]</scope>
    <source>
        <strain evidence="2 3">DSM 44230</strain>
    </source>
</reference>
<dbReference type="GO" id="GO:0008894">
    <property type="term" value="F:guanosine-5'-triphosphate,3'-diphosphate diphosphatase activity"/>
    <property type="evidence" value="ECO:0007669"/>
    <property type="project" value="UniProtKB-EC"/>
</dbReference>
<dbReference type="InterPro" id="IPR003695">
    <property type="entry name" value="Ppx_GppA_N"/>
</dbReference>
<dbReference type="Gene3D" id="3.30.420.150">
    <property type="entry name" value="Exopolyphosphatase. Domain 2"/>
    <property type="match status" value="1"/>
</dbReference>
<dbReference type="GO" id="GO:0004309">
    <property type="term" value="F:exopolyphosphatase activity"/>
    <property type="evidence" value="ECO:0007669"/>
    <property type="project" value="UniProtKB-EC"/>
</dbReference>
<sequence length="293" mass="30970">MPQGRVAAIECGADSIQLLVADLAAADGQGLTEVARRFEPLCPGEEALPRTRAVLADYAEVIARLQVHRVRLCGTGADESLAAIALDTLGVEPDTLTGAECAQLAFAGAVGDLPGAGQVSHLVVDIGNRSTQFALGMSTVDRIASVDLGCAAIAERYFQHDPPAEEEIEQARQDMTFLVDHALAAVPGWRTARLVGVSESVASIAAFVLGDRPGPEQPLHHAVITEEEVSVATAELLTMPADTRRALVTPYPHLADVLPSCALAVQLLMQRAGQQRLIVSRHDILHGLARYTG</sequence>
<organism evidence="2 3">
    <name type="scientific">Crossiella cryophila</name>
    <dbReference type="NCBI Taxonomy" id="43355"/>
    <lineage>
        <taxon>Bacteria</taxon>
        <taxon>Bacillati</taxon>
        <taxon>Actinomycetota</taxon>
        <taxon>Actinomycetes</taxon>
        <taxon>Pseudonocardiales</taxon>
        <taxon>Pseudonocardiaceae</taxon>
        <taxon>Crossiella</taxon>
    </lineage>
</organism>
<comment type="caution">
    <text evidence="2">The sequence shown here is derived from an EMBL/GenBank/DDBJ whole genome shotgun (WGS) entry which is preliminary data.</text>
</comment>
<dbReference type="PANTHER" id="PTHR30005">
    <property type="entry name" value="EXOPOLYPHOSPHATASE"/>
    <property type="match status" value="1"/>
</dbReference>
<dbReference type="Gene3D" id="3.30.420.40">
    <property type="match status" value="1"/>
</dbReference>
<keyword evidence="3" id="KW-1185">Reference proteome</keyword>
<dbReference type="PANTHER" id="PTHR30005:SF13">
    <property type="entry name" value="EXOPOLYPHOSPHATASE 2"/>
    <property type="match status" value="1"/>
</dbReference>
<dbReference type="SUPFAM" id="SSF53067">
    <property type="entry name" value="Actin-like ATPase domain"/>
    <property type="match status" value="2"/>
</dbReference>
<dbReference type="EMBL" id="JACHMH010000001">
    <property type="protein sequence ID" value="MBB4677373.1"/>
    <property type="molecule type" value="Genomic_DNA"/>
</dbReference>
<evidence type="ECO:0000313" key="3">
    <source>
        <dbReference type="Proteomes" id="UP000533598"/>
    </source>
</evidence>
<keyword evidence="2" id="KW-0378">Hydrolase</keyword>
<proteinExistence type="predicted"/>
<dbReference type="InterPro" id="IPR050273">
    <property type="entry name" value="GppA/Ppx_hydrolase"/>
</dbReference>
<gene>
    <name evidence="2" type="ORF">HNR67_003491</name>
</gene>
<dbReference type="Pfam" id="PF02541">
    <property type="entry name" value="Ppx-GppA"/>
    <property type="match status" value="1"/>
</dbReference>